<dbReference type="PROSITE" id="PS50217">
    <property type="entry name" value="BZIP"/>
    <property type="match status" value="1"/>
</dbReference>
<dbReference type="Gene3D" id="1.20.5.170">
    <property type="match status" value="1"/>
</dbReference>
<dbReference type="PROSITE" id="PS00036">
    <property type="entry name" value="BZIP_BASIC"/>
    <property type="match status" value="1"/>
</dbReference>
<dbReference type="InterPro" id="IPR046347">
    <property type="entry name" value="bZIP_sf"/>
</dbReference>
<keyword evidence="5" id="KW-1185">Reference proteome</keyword>
<organism evidence="4 5">
    <name type="scientific">Skeletonema marinoi</name>
    <dbReference type="NCBI Taxonomy" id="267567"/>
    <lineage>
        <taxon>Eukaryota</taxon>
        <taxon>Sar</taxon>
        <taxon>Stramenopiles</taxon>
        <taxon>Ochrophyta</taxon>
        <taxon>Bacillariophyta</taxon>
        <taxon>Coscinodiscophyceae</taxon>
        <taxon>Thalassiosirophycidae</taxon>
        <taxon>Thalassiosirales</taxon>
        <taxon>Skeletonemataceae</taxon>
        <taxon>Skeletonema</taxon>
        <taxon>Skeletonema marinoi-dohrnii complex</taxon>
    </lineage>
</organism>
<feature type="compositionally biased region" description="Basic and acidic residues" evidence="2">
    <location>
        <begin position="71"/>
        <end position="81"/>
    </location>
</feature>
<evidence type="ECO:0000313" key="4">
    <source>
        <dbReference type="EMBL" id="KAK1742224.1"/>
    </source>
</evidence>
<feature type="region of interest" description="Disordered" evidence="2">
    <location>
        <begin position="1"/>
        <end position="81"/>
    </location>
</feature>
<feature type="coiled-coil region" evidence="1">
    <location>
        <begin position="98"/>
        <end position="125"/>
    </location>
</feature>
<dbReference type="SUPFAM" id="SSF57959">
    <property type="entry name" value="Leucine zipper domain"/>
    <property type="match status" value="1"/>
</dbReference>
<dbReference type="SMART" id="SM00338">
    <property type="entry name" value="BRLZ"/>
    <property type="match status" value="1"/>
</dbReference>
<accession>A0AAD8Y9D4</accession>
<gene>
    <name evidence="4" type="ORF">QTG54_006789</name>
</gene>
<dbReference type="Pfam" id="PF00170">
    <property type="entry name" value="bZIP_1"/>
    <property type="match status" value="1"/>
</dbReference>
<dbReference type="Proteomes" id="UP001224775">
    <property type="component" value="Unassembled WGS sequence"/>
</dbReference>
<feature type="domain" description="BZIP" evidence="3">
    <location>
        <begin position="66"/>
        <end position="116"/>
    </location>
</feature>
<comment type="caution">
    <text evidence="4">The sequence shown here is derived from an EMBL/GenBank/DDBJ whole genome shotgun (WGS) entry which is preliminary data.</text>
</comment>
<protein>
    <recommendedName>
        <fullName evidence="3">BZIP domain-containing protein</fullName>
    </recommendedName>
</protein>
<evidence type="ECO:0000256" key="1">
    <source>
        <dbReference type="SAM" id="Coils"/>
    </source>
</evidence>
<sequence>MKTSKDDDKKQPAAAEDTGKSSPMDGLVAVAAAAAAIGDNKDDDAGNNKKKRKQSNGRQRDGAQISAARARRLEQNRRAAIESRRRKKVMIGEIQRSVTFYSKANENLKKSNEELEAILLIAKQKLSQKDGGDHAVATAGGLKIPEEEESGVVESSPSVEAKVEQQPAPVTIPTPLASVVDPANVAHADQAHFSAMQAVYENMGYPSAAARSAASVFSQFDTGFNDAKKPDPVPAVAAVDSDTYIQSLEQYALQKTAAANAATLAANQALRIANWHKMMKSSGQNASTSDEKPLPVPSVKEEK</sequence>
<feature type="region of interest" description="Disordered" evidence="2">
    <location>
        <begin position="280"/>
        <end position="303"/>
    </location>
</feature>
<dbReference type="EMBL" id="JATAAI010000011">
    <property type="protein sequence ID" value="KAK1742224.1"/>
    <property type="molecule type" value="Genomic_DNA"/>
</dbReference>
<name>A0AAD8Y9D4_9STRA</name>
<proteinExistence type="predicted"/>
<dbReference type="InterPro" id="IPR004827">
    <property type="entry name" value="bZIP"/>
</dbReference>
<keyword evidence="1" id="KW-0175">Coiled coil</keyword>
<dbReference type="GO" id="GO:0003700">
    <property type="term" value="F:DNA-binding transcription factor activity"/>
    <property type="evidence" value="ECO:0007669"/>
    <property type="project" value="InterPro"/>
</dbReference>
<feature type="compositionally biased region" description="Basic and acidic residues" evidence="2">
    <location>
        <begin position="289"/>
        <end position="303"/>
    </location>
</feature>
<evidence type="ECO:0000259" key="3">
    <source>
        <dbReference type="PROSITE" id="PS50217"/>
    </source>
</evidence>
<feature type="compositionally biased region" description="Basic and acidic residues" evidence="2">
    <location>
        <begin position="1"/>
        <end position="11"/>
    </location>
</feature>
<dbReference type="AlphaFoldDB" id="A0AAD8Y9D4"/>
<evidence type="ECO:0000313" key="5">
    <source>
        <dbReference type="Proteomes" id="UP001224775"/>
    </source>
</evidence>
<feature type="compositionally biased region" description="Low complexity" evidence="2">
    <location>
        <begin position="28"/>
        <end position="38"/>
    </location>
</feature>
<evidence type="ECO:0000256" key="2">
    <source>
        <dbReference type="SAM" id="MobiDB-lite"/>
    </source>
</evidence>
<reference evidence="4" key="1">
    <citation type="submission" date="2023-06" db="EMBL/GenBank/DDBJ databases">
        <title>Survivors Of The Sea: Transcriptome response of Skeletonema marinoi to long-term dormancy.</title>
        <authorList>
            <person name="Pinder M.I.M."/>
            <person name="Kourtchenko O."/>
            <person name="Robertson E.K."/>
            <person name="Larsson T."/>
            <person name="Maumus F."/>
            <person name="Osuna-Cruz C.M."/>
            <person name="Vancaester E."/>
            <person name="Stenow R."/>
            <person name="Vandepoele K."/>
            <person name="Ploug H."/>
            <person name="Bruchert V."/>
            <person name="Godhe A."/>
            <person name="Topel M."/>
        </authorList>
    </citation>
    <scope>NUCLEOTIDE SEQUENCE</scope>
    <source>
        <strain evidence="4">R05AC</strain>
    </source>
</reference>